<keyword evidence="4" id="KW-1185">Reference proteome</keyword>
<name>A0A0D2BMC1_9EURO</name>
<evidence type="ECO:0000313" key="4">
    <source>
        <dbReference type="Proteomes" id="UP000054342"/>
    </source>
</evidence>
<protein>
    <recommendedName>
        <fullName evidence="2">Myb-like DNA-binding domain-containing protein</fullName>
    </recommendedName>
</protein>
<dbReference type="AlphaFoldDB" id="A0A0D2BMC1"/>
<dbReference type="InterPro" id="IPR054505">
    <property type="entry name" value="Myb_DNA-bind_8"/>
</dbReference>
<evidence type="ECO:0000256" key="1">
    <source>
        <dbReference type="SAM" id="MobiDB-lite"/>
    </source>
</evidence>
<feature type="domain" description="Myb-like DNA-binding" evidence="2">
    <location>
        <begin position="79"/>
        <end position="126"/>
    </location>
</feature>
<dbReference type="EMBL" id="KN847321">
    <property type="protein sequence ID" value="KIW53691.1"/>
    <property type="molecule type" value="Genomic_DNA"/>
</dbReference>
<dbReference type="GeneID" id="25331145"/>
<dbReference type="HOGENOM" id="CLU_1304876_0_0_1"/>
<evidence type="ECO:0000313" key="3">
    <source>
        <dbReference type="EMBL" id="KIW53691.1"/>
    </source>
</evidence>
<dbReference type="Proteomes" id="UP000054342">
    <property type="component" value="Unassembled WGS sequence"/>
</dbReference>
<dbReference type="OrthoDB" id="4160889at2759"/>
<sequence length="211" mass="23145">MNWKQSLSIWHVNFRRISSPFTHYSTSTSISRFILPHPKRHDLLLRRSPVFRHHISLTTRFPNNKPRPQQFAMAGASPEEKLSYIMTVLKNTEMPKPDYHAVAREAGVRDPNTAQKKFRAIVKAAGFDLVDGRVVGGSGQVSADIPGNAQSKPVKKAGGKGATGATRKTPATKIGTGKTTKKRKIEVSDDAEDEGGDAAVKEELDDEGDEA</sequence>
<evidence type="ECO:0000259" key="2">
    <source>
        <dbReference type="Pfam" id="PF22980"/>
    </source>
</evidence>
<feature type="region of interest" description="Disordered" evidence="1">
    <location>
        <begin position="139"/>
        <end position="211"/>
    </location>
</feature>
<accession>A0A0D2BMC1</accession>
<dbReference type="RefSeq" id="XP_013314275.1">
    <property type="nucleotide sequence ID" value="XM_013458821.1"/>
</dbReference>
<gene>
    <name evidence="3" type="ORF">PV05_09237</name>
</gene>
<organism evidence="3 4">
    <name type="scientific">Exophiala xenobiotica</name>
    <dbReference type="NCBI Taxonomy" id="348802"/>
    <lineage>
        <taxon>Eukaryota</taxon>
        <taxon>Fungi</taxon>
        <taxon>Dikarya</taxon>
        <taxon>Ascomycota</taxon>
        <taxon>Pezizomycotina</taxon>
        <taxon>Eurotiomycetes</taxon>
        <taxon>Chaetothyriomycetidae</taxon>
        <taxon>Chaetothyriales</taxon>
        <taxon>Herpotrichiellaceae</taxon>
        <taxon>Exophiala</taxon>
    </lineage>
</organism>
<feature type="compositionally biased region" description="Low complexity" evidence="1">
    <location>
        <begin position="163"/>
        <end position="178"/>
    </location>
</feature>
<proteinExistence type="predicted"/>
<dbReference type="Pfam" id="PF22980">
    <property type="entry name" value="Myb_DNA-bind_8"/>
    <property type="match status" value="1"/>
</dbReference>
<reference evidence="3 4" key="1">
    <citation type="submission" date="2015-01" db="EMBL/GenBank/DDBJ databases">
        <title>The Genome Sequence of Exophiala xenobiotica CBS118157.</title>
        <authorList>
            <consortium name="The Broad Institute Genomics Platform"/>
            <person name="Cuomo C."/>
            <person name="de Hoog S."/>
            <person name="Gorbushina A."/>
            <person name="Stielow B."/>
            <person name="Teixiera M."/>
            <person name="Abouelleil A."/>
            <person name="Chapman S.B."/>
            <person name="Priest M."/>
            <person name="Young S.K."/>
            <person name="Wortman J."/>
            <person name="Nusbaum C."/>
            <person name="Birren B."/>
        </authorList>
    </citation>
    <scope>NUCLEOTIDE SEQUENCE [LARGE SCALE GENOMIC DNA]</scope>
    <source>
        <strain evidence="3 4">CBS 118157</strain>
    </source>
</reference>